<dbReference type="RefSeq" id="WP_171470573.1">
    <property type="nucleotide sequence ID" value="NZ_CP053452.2"/>
</dbReference>
<protein>
    <submittedName>
        <fullName evidence="2">Uncharacterized protein</fullName>
    </submittedName>
</protein>
<feature type="region of interest" description="Disordered" evidence="1">
    <location>
        <begin position="1"/>
        <end position="20"/>
    </location>
</feature>
<evidence type="ECO:0000313" key="3">
    <source>
        <dbReference type="Proteomes" id="UP000503447"/>
    </source>
</evidence>
<dbReference type="Proteomes" id="UP000503447">
    <property type="component" value="Chromosome"/>
</dbReference>
<proteinExistence type="predicted"/>
<accession>A0A6M5YMP5</accession>
<evidence type="ECO:0000256" key="1">
    <source>
        <dbReference type="SAM" id="MobiDB-lite"/>
    </source>
</evidence>
<name>A0A6M5YMP5_9BACT</name>
<sequence>MSVNEDERDDWRDTTEQLDQARQARSDAAWRPFEQKWAALVAPAFAALLRIWRNEPARNPAAEADAIANLNDLYGRLAKEAAETAFAGDFETRSGFRVLAGVLGRDSLCVVFNNHPYEGFPTRRDKELNEFRAWLADVGVGELAHAEHPARGPHEGHSYALLLWCVPGSEQYVEGKYRATVLKGPSDSPGA</sequence>
<dbReference type="KEGG" id="ftj:FTUN_2138"/>
<gene>
    <name evidence="2" type="ORF">FTUN_2138</name>
</gene>
<reference evidence="3" key="1">
    <citation type="submission" date="2020-05" db="EMBL/GenBank/DDBJ databases">
        <title>Frigoriglobus tundricola gen. nov., sp. nov., a psychrotolerant cellulolytic planctomycete of the family Gemmataceae with two divergent copies of 16S rRNA gene.</title>
        <authorList>
            <person name="Kulichevskaya I.S."/>
            <person name="Ivanova A.A."/>
            <person name="Naumoff D.G."/>
            <person name="Beletsky A.V."/>
            <person name="Rijpstra W.I.C."/>
            <person name="Sinninghe Damste J.S."/>
            <person name="Mardanov A.V."/>
            <person name="Ravin N.V."/>
            <person name="Dedysh S.N."/>
        </authorList>
    </citation>
    <scope>NUCLEOTIDE SEQUENCE [LARGE SCALE GENOMIC DNA]</scope>
    <source>
        <strain evidence="3">PL17</strain>
    </source>
</reference>
<dbReference type="EMBL" id="CP053452">
    <property type="protein sequence ID" value="QJW94616.1"/>
    <property type="molecule type" value="Genomic_DNA"/>
</dbReference>
<evidence type="ECO:0000313" key="2">
    <source>
        <dbReference type="EMBL" id="QJW94616.1"/>
    </source>
</evidence>
<keyword evidence="3" id="KW-1185">Reference proteome</keyword>
<organism evidence="2 3">
    <name type="scientific">Frigoriglobus tundricola</name>
    <dbReference type="NCBI Taxonomy" id="2774151"/>
    <lineage>
        <taxon>Bacteria</taxon>
        <taxon>Pseudomonadati</taxon>
        <taxon>Planctomycetota</taxon>
        <taxon>Planctomycetia</taxon>
        <taxon>Gemmatales</taxon>
        <taxon>Gemmataceae</taxon>
        <taxon>Frigoriglobus</taxon>
    </lineage>
</organism>
<dbReference type="AlphaFoldDB" id="A0A6M5YMP5"/>